<feature type="compositionally biased region" description="Low complexity" evidence="1">
    <location>
        <begin position="52"/>
        <end position="64"/>
    </location>
</feature>
<dbReference type="AntiFam" id="ANF00112">
    <property type="entry name" value="Shadow ORF (opposite phnC)"/>
</dbReference>
<evidence type="ECO:0000256" key="1">
    <source>
        <dbReference type="SAM" id="MobiDB-lite"/>
    </source>
</evidence>
<feature type="region of interest" description="Disordered" evidence="1">
    <location>
        <begin position="34"/>
        <end position="64"/>
    </location>
</feature>
<reference evidence="2 3" key="1">
    <citation type="submission" date="2015-03" db="EMBL/GenBank/DDBJ databases">
        <authorList>
            <consortium name="Pathogen Informatics"/>
        </authorList>
    </citation>
    <scope>NUCLEOTIDE SEQUENCE [LARGE SCALE GENOMIC DNA]</scope>
    <source>
        <strain evidence="2 3">H09601792</strain>
    </source>
</reference>
<dbReference type="EMBL" id="CFOH01000685">
    <property type="protein sequence ID" value="CFE65856.1"/>
    <property type="molecule type" value="Genomic_DNA"/>
</dbReference>
<organism evidence="2 3">
    <name type="scientific">Mycobacterium tuberculosis</name>
    <dbReference type="NCBI Taxonomy" id="1773"/>
    <lineage>
        <taxon>Bacteria</taxon>
        <taxon>Bacillati</taxon>
        <taxon>Actinomycetota</taxon>
        <taxon>Actinomycetes</taxon>
        <taxon>Mycobacteriales</taxon>
        <taxon>Mycobacteriaceae</taxon>
        <taxon>Mycobacterium</taxon>
        <taxon>Mycobacterium tuberculosis complex</taxon>
    </lineage>
</organism>
<gene>
    <name evidence="2" type="ORF">ERS007688_03295</name>
</gene>
<name>A0A654TQY7_MYCTX</name>
<accession>A0A654TQY7</accession>
<proteinExistence type="predicted"/>
<evidence type="ECO:0000313" key="2">
    <source>
        <dbReference type="EMBL" id="CFE65856.1"/>
    </source>
</evidence>
<sequence>MPRRCGGTRVTSRPLIVMVPVSGWSRPAMVRNSVDLPEPLGPNNAVSEPVGTTKSTWSSATKSP</sequence>
<dbReference type="AlphaFoldDB" id="A0A654TQY7"/>
<protein>
    <submittedName>
        <fullName evidence="2">Uncharacterized protein</fullName>
    </submittedName>
</protein>
<dbReference type="Proteomes" id="UP000046947">
    <property type="component" value="Unassembled WGS sequence"/>
</dbReference>
<evidence type="ECO:0000313" key="3">
    <source>
        <dbReference type="Proteomes" id="UP000046947"/>
    </source>
</evidence>